<gene>
    <name evidence="4" type="ORF">E4T88_11640</name>
</gene>
<organism evidence="4 5">
    <name type="scientific">Dysgonomonas mossii</name>
    <dbReference type="NCBI Taxonomy" id="163665"/>
    <lineage>
        <taxon>Bacteria</taxon>
        <taxon>Pseudomonadati</taxon>
        <taxon>Bacteroidota</taxon>
        <taxon>Bacteroidia</taxon>
        <taxon>Bacteroidales</taxon>
        <taxon>Dysgonomonadaceae</taxon>
        <taxon>Dysgonomonas</taxon>
    </lineage>
</organism>
<feature type="domain" description="TraI-like middle" evidence="3">
    <location>
        <begin position="171"/>
        <end position="239"/>
    </location>
</feature>
<evidence type="ECO:0000259" key="3">
    <source>
        <dbReference type="Pfam" id="PF22863"/>
    </source>
</evidence>
<comment type="caution">
    <text evidence="4">The sequence shown here is derived from an EMBL/GenBank/DDBJ whole genome shotgun (WGS) entry which is preliminary data.</text>
</comment>
<sequence length="316" mass="36092">MIGKIMQRAAFKGCVRYVMNKQEAKMIAADGVLLSNMDSIIRSFNTQRLMKPNIKHPVGHVSLSYLPDDADRLTNGAMVTLAKEYMQEMNITDTQYIIVRHYDNGNPHVHIVYNRINNNGKVISDKNDRYRNEAVCKKIKNKYGLSYGKGKDKVKQHKLRGKDKTKYQVHDGIKEALKKATDWTDFEKLLKEKGIGISFKYKGQPHEVQGISFTIGNVTFKGSEVDRNFSYLKLDKRLKENAQNYIQSKTTGRSFAKESNAQSQGAGIVGSLIDGLDSMSIFQTHGEDPQEERRQNEMERRQKQISRKNGKRPGLK</sequence>
<reference evidence="4 5" key="1">
    <citation type="submission" date="2019-03" db="EMBL/GenBank/DDBJ databases">
        <title>Diversity of the mouse oral microbiome.</title>
        <authorList>
            <person name="Joseph S."/>
            <person name="Aduse-Opoku J."/>
            <person name="Curtis M."/>
            <person name="Wade W."/>
            <person name="Hashim A."/>
        </authorList>
    </citation>
    <scope>NUCLEOTIDE SEQUENCE [LARGE SCALE GENOMIC DNA]</scope>
    <source>
        <strain evidence="4 5">P11</strain>
    </source>
</reference>
<dbReference type="RefSeq" id="WP_135105618.1">
    <property type="nucleotide sequence ID" value="NZ_JADGKW010000003.1"/>
</dbReference>
<feature type="domain" description="MobA/VirD2-like nuclease" evidence="2">
    <location>
        <begin position="17"/>
        <end position="145"/>
    </location>
</feature>
<name>A0A4Y9INK4_9BACT</name>
<feature type="region of interest" description="Disordered" evidence="1">
    <location>
        <begin position="280"/>
        <end position="316"/>
    </location>
</feature>
<dbReference type="InterPro" id="IPR005094">
    <property type="entry name" value="Endonuclease_MobA/VirD2"/>
</dbReference>
<evidence type="ECO:0000313" key="4">
    <source>
        <dbReference type="EMBL" id="TFU89334.1"/>
    </source>
</evidence>
<proteinExistence type="predicted"/>
<dbReference type="EMBL" id="SPPK01000003">
    <property type="protein sequence ID" value="TFU89334.1"/>
    <property type="molecule type" value="Genomic_DNA"/>
</dbReference>
<dbReference type="Pfam" id="PF03432">
    <property type="entry name" value="Relaxase"/>
    <property type="match status" value="1"/>
</dbReference>
<dbReference type="Proteomes" id="UP000298285">
    <property type="component" value="Unassembled WGS sequence"/>
</dbReference>
<dbReference type="Pfam" id="PF22863">
    <property type="entry name" value="TraI_middle"/>
    <property type="match status" value="1"/>
</dbReference>
<dbReference type="OrthoDB" id="1525197at2"/>
<protein>
    <submittedName>
        <fullName evidence="4">Mobilization protein</fullName>
    </submittedName>
</protein>
<evidence type="ECO:0000313" key="5">
    <source>
        <dbReference type="Proteomes" id="UP000298285"/>
    </source>
</evidence>
<dbReference type="InterPro" id="IPR054462">
    <property type="entry name" value="TraI_M"/>
</dbReference>
<evidence type="ECO:0000259" key="2">
    <source>
        <dbReference type="Pfam" id="PF03432"/>
    </source>
</evidence>
<dbReference type="AlphaFoldDB" id="A0A4Y9INK4"/>
<feature type="compositionally biased region" description="Basic and acidic residues" evidence="1">
    <location>
        <begin position="285"/>
        <end position="302"/>
    </location>
</feature>
<feature type="compositionally biased region" description="Basic residues" evidence="1">
    <location>
        <begin position="303"/>
        <end position="316"/>
    </location>
</feature>
<evidence type="ECO:0000256" key="1">
    <source>
        <dbReference type="SAM" id="MobiDB-lite"/>
    </source>
</evidence>
<accession>A0A4Y9INK4</accession>